<protein>
    <recommendedName>
        <fullName evidence="8">Penicillin-binding protein</fullName>
    </recommendedName>
</protein>
<evidence type="ECO:0000259" key="5">
    <source>
        <dbReference type="Pfam" id="PF03717"/>
    </source>
</evidence>
<evidence type="ECO:0008006" key="8">
    <source>
        <dbReference type="Google" id="ProtNLM"/>
    </source>
</evidence>
<dbReference type="Gene3D" id="3.40.710.10">
    <property type="entry name" value="DD-peptidase/beta-lactamase superfamily"/>
    <property type="match status" value="1"/>
</dbReference>
<proteinExistence type="predicted"/>
<dbReference type="AlphaFoldDB" id="A0A2G9Y6T9"/>
<evidence type="ECO:0000256" key="3">
    <source>
        <dbReference type="SAM" id="Phobius"/>
    </source>
</evidence>
<dbReference type="GO" id="GO:0005886">
    <property type="term" value="C:plasma membrane"/>
    <property type="evidence" value="ECO:0007669"/>
    <property type="project" value="TreeGrafter"/>
</dbReference>
<keyword evidence="3" id="KW-0812">Transmembrane</keyword>
<dbReference type="InterPro" id="IPR050515">
    <property type="entry name" value="Beta-lactam/transpept"/>
</dbReference>
<dbReference type="InterPro" id="IPR005311">
    <property type="entry name" value="PBP_dimer"/>
</dbReference>
<reference evidence="6 7" key="1">
    <citation type="submission" date="2017-09" db="EMBL/GenBank/DDBJ databases">
        <title>Depth-based differentiation of microbial function through sediment-hosted aquifers and enrichment of novel symbionts in the deep terrestrial subsurface.</title>
        <authorList>
            <person name="Probst A.J."/>
            <person name="Ladd B."/>
            <person name="Jarett J.K."/>
            <person name="Geller-Mcgrath D.E."/>
            <person name="Sieber C.M."/>
            <person name="Emerson J.B."/>
            <person name="Anantharaman K."/>
            <person name="Thomas B.C."/>
            <person name="Malmstrom R."/>
            <person name="Stieglmeier M."/>
            <person name="Klingl A."/>
            <person name="Woyke T."/>
            <person name="Ryan C.M."/>
            <person name="Banfield J.F."/>
        </authorList>
    </citation>
    <scope>NUCLEOTIDE SEQUENCE [LARGE SCALE GENOMIC DNA]</scope>
    <source>
        <strain evidence="6">CG23_combo_of_CG06-09_8_20_14_all_35_49</strain>
    </source>
</reference>
<comment type="caution">
    <text evidence="6">The sequence shown here is derived from an EMBL/GenBank/DDBJ whole genome shotgun (WGS) entry which is preliminary data.</text>
</comment>
<dbReference type="Gene3D" id="3.90.1310.10">
    <property type="entry name" value="Penicillin-binding protein 2a (Domain 2)"/>
    <property type="match status" value="1"/>
</dbReference>
<dbReference type="SUPFAM" id="SSF56601">
    <property type="entry name" value="beta-lactamase/transpeptidase-like"/>
    <property type="match status" value="1"/>
</dbReference>
<evidence type="ECO:0000313" key="6">
    <source>
        <dbReference type="EMBL" id="PIP14947.1"/>
    </source>
</evidence>
<dbReference type="GO" id="GO:0071555">
    <property type="term" value="P:cell wall organization"/>
    <property type="evidence" value="ECO:0007669"/>
    <property type="project" value="TreeGrafter"/>
</dbReference>
<gene>
    <name evidence="6" type="ORF">COX47_02300</name>
</gene>
<feature type="transmembrane region" description="Helical" evidence="3">
    <location>
        <begin position="5"/>
        <end position="23"/>
    </location>
</feature>
<dbReference type="Pfam" id="PF00905">
    <property type="entry name" value="Transpeptidase"/>
    <property type="match status" value="1"/>
</dbReference>
<sequence>MKIKLLFLIFILFYLAIIVRLFYLQVLRPRASNNQPYLKTEKIVPERGKIYDRNKNPLVLNENSYLLYLEPKKIDKKSKLIEKLSKSLEIKEASLEANIDDSKYYQAIQGGLNEEKKKEIESFQLKGIGFDYQMQRFYPEASIAAHLLGFVGKNETGDNLGYFGLEGFYDKDLKGLPGFIESEKDILGRPIFIGTQEKVNAEDGRDLVLTIDKTVQESSKNVLKQGLEKYQAKQGCIITADPSTMQILGLVCLPDYDQANYFKFSEDFFKDPAISDLYEPGSIFKPLMMAAAIEEKKIKPTDSYNEDGPIKIGDYSIKTWNDKYEGKISITRILEKSSNTGMVFVGEKLGQGNIFKYLQKYGFDEKTEIDLQGEMVGYLKPKSQWYPIDFATITFGQGIAVTPIQMLRAFTSLINGGKLLKPYLVQKITSSDRENIIKPKVERQVVSKTTSEIIKKMLVSAVENGEYHWDRPKGYQIGGKTGTAQVPIAGHYDPTKTIASFIGFFPVDNPKIITLVILKEPKASPWGSETAAPMFFELAKQLIVYYGMTPEQ</sequence>
<accession>A0A2G9Y6T9</accession>
<dbReference type="InterPro" id="IPR001460">
    <property type="entry name" value="PCN-bd_Tpept"/>
</dbReference>
<dbReference type="InterPro" id="IPR036138">
    <property type="entry name" value="PBP_dimer_sf"/>
</dbReference>
<feature type="domain" description="Penicillin-binding protein dimerisation" evidence="5">
    <location>
        <begin position="43"/>
        <end position="191"/>
    </location>
</feature>
<dbReference type="SUPFAM" id="SSF56519">
    <property type="entry name" value="Penicillin binding protein dimerisation domain"/>
    <property type="match status" value="1"/>
</dbReference>
<evidence type="ECO:0000313" key="7">
    <source>
        <dbReference type="Proteomes" id="UP000231025"/>
    </source>
</evidence>
<evidence type="ECO:0000256" key="2">
    <source>
        <dbReference type="ARBA" id="ARBA00023136"/>
    </source>
</evidence>
<dbReference type="GO" id="GO:0008658">
    <property type="term" value="F:penicillin binding"/>
    <property type="evidence" value="ECO:0007669"/>
    <property type="project" value="InterPro"/>
</dbReference>
<dbReference type="PANTHER" id="PTHR30627">
    <property type="entry name" value="PEPTIDOGLYCAN D,D-TRANSPEPTIDASE"/>
    <property type="match status" value="1"/>
</dbReference>
<keyword evidence="3" id="KW-1133">Transmembrane helix</keyword>
<dbReference type="EMBL" id="PCRE01000034">
    <property type="protein sequence ID" value="PIP14947.1"/>
    <property type="molecule type" value="Genomic_DNA"/>
</dbReference>
<dbReference type="PANTHER" id="PTHR30627:SF1">
    <property type="entry name" value="PEPTIDOGLYCAN D,D-TRANSPEPTIDASE FTSI"/>
    <property type="match status" value="1"/>
</dbReference>
<dbReference type="Proteomes" id="UP000231025">
    <property type="component" value="Unassembled WGS sequence"/>
</dbReference>
<evidence type="ECO:0000259" key="4">
    <source>
        <dbReference type="Pfam" id="PF00905"/>
    </source>
</evidence>
<feature type="domain" description="Penicillin-binding protein transpeptidase" evidence="4">
    <location>
        <begin position="235"/>
        <end position="537"/>
    </location>
</feature>
<keyword evidence="2 3" id="KW-0472">Membrane</keyword>
<dbReference type="Pfam" id="PF03717">
    <property type="entry name" value="PBP_dimer"/>
    <property type="match status" value="1"/>
</dbReference>
<comment type="subcellular location">
    <subcellularLocation>
        <location evidence="1">Membrane</location>
    </subcellularLocation>
</comment>
<name>A0A2G9Y6T9_9BACT</name>
<dbReference type="InterPro" id="IPR012338">
    <property type="entry name" value="Beta-lactam/transpept-like"/>
</dbReference>
<organism evidence="6 7">
    <name type="scientific">Candidatus Roizmanbacteria bacterium CG23_combo_of_CG06-09_8_20_14_all_35_49</name>
    <dbReference type="NCBI Taxonomy" id="1974863"/>
    <lineage>
        <taxon>Bacteria</taxon>
        <taxon>Candidatus Roizmaniibacteriota</taxon>
    </lineage>
</organism>
<dbReference type="Gene3D" id="3.30.450.330">
    <property type="match status" value="1"/>
</dbReference>
<evidence type="ECO:0000256" key="1">
    <source>
        <dbReference type="ARBA" id="ARBA00004370"/>
    </source>
</evidence>